<dbReference type="InterPro" id="IPR025305">
    <property type="entry name" value="UCH_repeat_domain"/>
</dbReference>
<evidence type="ECO:0000256" key="5">
    <source>
        <dbReference type="ARBA" id="ARBA00022801"/>
    </source>
</evidence>
<evidence type="ECO:0000256" key="2">
    <source>
        <dbReference type="ARBA" id="ARBA00012759"/>
    </source>
</evidence>
<dbReference type="GO" id="GO:0004843">
    <property type="term" value="F:cysteine-type deubiquitinase activity"/>
    <property type="evidence" value="ECO:0007669"/>
    <property type="project" value="UniProtKB-EC"/>
</dbReference>
<dbReference type="Pfam" id="PF13446">
    <property type="entry name" value="RPT"/>
    <property type="match status" value="2"/>
</dbReference>
<sequence>MAPGKTAPRLLQDLLTYDARYEERAGRNLLTSPPPQHDAKGPAVAAVPFRNCRHGLFTKIEQSQLPAVGAEPDRDTTYKVAAYCTKCRWHVDVVVGRRNEAAQNEACGKANPGYPLHHFLYEGEDNASSTHGLGAQLRPRTYTFRCSAPACPVDVRISMKPPRFSDHDIETLTNQAQLRRRWEAAKLLAGDRADANMARRVDSLDYLNTYLSDSLKPTKGKARIPLLNKKFLKAFGKDCDAVLIGLGFTSDTEEDNDGTVTQVWYLPKPEGPKSALDSTLRNVIEDARYELNTLILNMPESEREGCRHTPLYPTPSRGDIERILACADSDAKVKGRETRNTEEDHPYYASLGAVGDFDDALILFAFSRQGTVDIENKAYYFECLQDLATGRESEVLGTEVAMLASQGFVSKRDTERAYQYFSIDPVHASVISDEHIIGQFKARLADISPLQADEARRQLRVLGDVRNSDSIRAEASGAIETYEQAMAWFDLDRGQPDDFVQTMFLVKTQDNPACQETAQKALSIIAETRESDRLRRFLKFGSMTEPEMDLGDAYAAFQVQDRSAELDLAVLRSGLLDQEGPRMQQAFNLIEQDQIQRFGDKSHEPSRPEPRRNNYPLETWPVGLRNIGNTCYLNSVLQFLFTIKPLRELILNCEEHLQDPSPEALKDKKVGRMAITAERVVTAQKFVRELRAFYNRMITAPTDTVQPAIDLASLALCRTDNPGEAPSSANVDVAESAGLGTIDGAAISGPMLPPSDDANRTAPADPTTPADSVMNDDGGPQSDDSPKIMEGNNDDVPPAPTRDPPPIPPRPETKPAMATKTKIGRIEESALQQDAAEVMSNIFDLISCAMHGEGILREGEQDDAIKKLFYSDVTTVLETAEGTQKNQELRGNFMVTTGRRDRSLYAILDEDFGKSDIEEERGTRYDYIERAAAIQIINVKRIQYEKRQQQPVYDHSHISLDKTLYMDRYLSKTPTLDEAQLLELRQAQWSKQRELRDLDARRTKLQTTGIDGMNLPDCLEATSEFIDDLLAENIEQQEQQQAAQDSLPTPPPELADTLHDKAKHLAKDLEGMDSIMTTLEAEIESVFRDCQDVPYRLHAVFTHRGDVKGGHYWIYIYDFQNNCWRWYNDDSITPIVESEVLDPETGKRPKVSTGVVYIRADLVEELTEAVCRRPEPVEEEAHKDVEMQEADDDDDQMPDLHWGDVQVIEGVEKE</sequence>
<dbReference type="GO" id="GO:0016579">
    <property type="term" value="P:protein deubiquitination"/>
    <property type="evidence" value="ECO:0007669"/>
    <property type="project" value="InterPro"/>
</dbReference>
<evidence type="ECO:0000256" key="1">
    <source>
        <dbReference type="ARBA" id="ARBA00000707"/>
    </source>
</evidence>
<dbReference type="PROSITE" id="PS00972">
    <property type="entry name" value="USP_1"/>
    <property type="match status" value="1"/>
</dbReference>
<keyword evidence="5" id="KW-0378">Hydrolase</keyword>
<dbReference type="PANTHER" id="PTHR43982:SF6">
    <property type="entry name" value="UBIQUITIN CARBOXYL-TERMINAL HYDROLASE 2-RELATED"/>
    <property type="match status" value="1"/>
</dbReference>
<dbReference type="PANTHER" id="PTHR43982">
    <property type="entry name" value="UBIQUITIN CARBOXYL-TERMINAL HYDROLASE"/>
    <property type="match status" value="1"/>
</dbReference>
<proteinExistence type="predicted"/>
<gene>
    <name evidence="9" type="ORF">BDW02DRAFT_1962</name>
</gene>
<reference evidence="9" key="1">
    <citation type="submission" date="2020-01" db="EMBL/GenBank/DDBJ databases">
        <authorList>
            <consortium name="DOE Joint Genome Institute"/>
            <person name="Haridas S."/>
            <person name="Albert R."/>
            <person name="Binder M."/>
            <person name="Bloem J."/>
            <person name="Labutti K."/>
            <person name="Salamov A."/>
            <person name="Andreopoulos B."/>
            <person name="Baker S.E."/>
            <person name="Barry K."/>
            <person name="Bills G."/>
            <person name="Bluhm B.H."/>
            <person name="Cannon C."/>
            <person name="Castanera R."/>
            <person name="Culley D.E."/>
            <person name="Daum C."/>
            <person name="Ezra D."/>
            <person name="Gonzalez J.B."/>
            <person name="Henrissat B."/>
            <person name="Kuo A."/>
            <person name="Liang C."/>
            <person name="Lipzen A."/>
            <person name="Lutzoni F."/>
            <person name="Magnuson J."/>
            <person name="Mondo S."/>
            <person name="Nolan M."/>
            <person name="Ohm R."/>
            <person name="Pangilinan J."/>
            <person name="Park H.-J."/>
            <person name="Ramirez L."/>
            <person name="Alfaro M."/>
            <person name="Sun H."/>
            <person name="Tritt A."/>
            <person name="Yoshinaga Y."/>
            <person name="Zwiers L.-H."/>
            <person name="Turgeon B.G."/>
            <person name="Goodwin S.B."/>
            <person name="Spatafora J.W."/>
            <person name="Crous P.W."/>
            <person name="Grigoriev I.V."/>
        </authorList>
    </citation>
    <scope>NUCLEOTIDE SEQUENCE</scope>
    <source>
        <strain evidence="9">P77</strain>
    </source>
</reference>
<keyword evidence="4" id="KW-0833">Ubl conjugation pathway</keyword>
<dbReference type="InterPro" id="IPR018200">
    <property type="entry name" value="USP_CS"/>
</dbReference>
<dbReference type="GO" id="GO:0070628">
    <property type="term" value="F:proteasome binding"/>
    <property type="evidence" value="ECO:0007669"/>
    <property type="project" value="TreeGrafter"/>
</dbReference>
<feature type="region of interest" description="Disordered" evidence="7">
    <location>
        <begin position="742"/>
        <end position="819"/>
    </location>
</feature>
<accession>A0A6A5KW46</accession>
<evidence type="ECO:0000313" key="9">
    <source>
        <dbReference type="EMBL" id="KAF1839591.1"/>
    </source>
</evidence>
<dbReference type="Pfam" id="PF00443">
    <property type="entry name" value="UCH"/>
    <property type="match status" value="1"/>
</dbReference>
<dbReference type="OrthoDB" id="2420415at2759"/>
<evidence type="ECO:0000256" key="3">
    <source>
        <dbReference type="ARBA" id="ARBA00022670"/>
    </source>
</evidence>
<dbReference type="GO" id="GO:0043161">
    <property type="term" value="P:proteasome-mediated ubiquitin-dependent protein catabolic process"/>
    <property type="evidence" value="ECO:0007669"/>
    <property type="project" value="InterPro"/>
</dbReference>
<dbReference type="PROSITE" id="PS50235">
    <property type="entry name" value="USP_3"/>
    <property type="match status" value="1"/>
</dbReference>
<evidence type="ECO:0000256" key="4">
    <source>
        <dbReference type="ARBA" id="ARBA00022786"/>
    </source>
</evidence>
<evidence type="ECO:0000259" key="8">
    <source>
        <dbReference type="PROSITE" id="PS50235"/>
    </source>
</evidence>
<evidence type="ECO:0000313" key="10">
    <source>
        <dbReference type="Proteomes" id="UP000800040"/>
    </source>
</evidence>
<evidence type="ECO:0000256" key="6">
    <source>
        <dbReference type="ARBA" id="ARBA00022807"/>
    </source>
</evidence>
<dbReference type="GO" id="GO:0061136">
    <property type="term" value="P:regulation of proteasomal protein catabolic process"/>
    <property type="evidence" value="ECO:0007669"/>
    <property type="project" value="TreeGrafter"/>
</dbReference>
<feature type="domain" description="USP" evidence="8">
    <location>
        <begin position="622"/>
        <end position="1164"/>
    </location>
</feature>
<dbReference type="PROSITE" id="PS00973">
    <property type="entry name" value="USP_2"/>
    <property type="match status" value="1"/>
</dbReference>
<name>A0A6A5KW46_9PLEO</name>
<keyword evidence="10" id="KW-1185">Reference proteome</keyword>
<dbReference type="InterPro" id="IPR038765">
    <property type="entry name" value="Papain-like_cys_pep_sf"/>
</dbReference>
<feature type="compositionally biased region" description="Acidic residues" evidence="7">
    <location>
        <begin position="1187"/>
        <end position="1197"/>
    </location>
</feature>
<protein>
    <recommendedName>
        <fullName evidence="2">ubiquitinyl hydrolase 1</fullName>
        <ecNumber evidence="2">3.4.19.12</ecNumber>
    </recommendedName>
</protein>
<dbReference type="InterPro" id="IPR028889">
    <property type="entry name" value="USP"/>
</dbReference>
<feature type="region of interest" description="Disordered" evidence="7">
    <location>
        <begin position="1173"/>
        <end position="1200"/>
    </location>
</feature>
<organism evidence="9 10">
    <name type="scientific">Decorospora gaudefroyi</name>
    <dbReference type="NCBI Taxonomy" id="184978"/>
    <lineage>
        <taxon>Eukaryota</taxon>
        <taxon>Fungi</taxon>
        <taxon>Dikarya</taxon>
        <taxon>Ascomycota</taxon>
        <taxon>Pezizomycotina</taxon>
        <taxon>Dothideomycetes</taxon>
        <taxon>Pleosporomycetidae</taxon>
        <taxon>Pleosporales</taxon>
        <taxon>Pleosporineae</taxon>
        <taxon>Pleosporaceae</taxon>
        <taxon>Decorospora</taxon>
    </lineage>
</organism>
<feature type="compositionally biased region" description="Pro residues" evidence="7">
    <location>
        <begin position="797"/>
        <end position="810"/>
    </location>
</feature>
<dbReference type="AlphaFoldDB" id="A0A6A5KW46"/>
<feature type="compositionally biased region" description="Basic and acidic residues" evidence="7">
    <location>
        <begin position="1173"/>
        <end position="1186"/>
    </location>
</feature>
<dbReference type="Gene3D" id="3.90.70.10">
    <property type="entry name" value="Cysteine proteinases"/>
    <property type="match status" value="2"/>
</dbReference>
<dbReference type="InterPro" id="IPR044635">
    <property type="entry name" value="UBP14-like"/>
</dbReference>
<keyword evidence="3" id="KW-0645">Protease</keyword>
<dbReference type="InterPro" id="IPR001394">
    <property type="entry name" value="Peptidase_C19_UCH"/>
</dbReference>
<comment type="catalytic activity">
    <reaction evidence="1">
        <text>Thiol-dependent hydrolysis of ester, thioester, amide, peptide and isopeptide bonds formed by the C-terminal Gly of ubiquitin (a 76-residue protein attached to proteins as an intracellular targeting signal).</text>
        <dbReference type="EC" id="3.4.19.12"/>
    </reaction>
</comment>
<evidence type="ECO:0000256" key="7">
    <source>
        <dbReference type="SAM" id="MobiDB-lite"/>
    </source>
</evidence>
<dbReference type="Proteomes" id="UP000800040">
    <property type="component" value="Unassembled WGS sequence"/>
</dbReference>
<dbReference type="SUPFAM" id="SSF54001">
    <property type="entry name" value="Cysteine proteinases"/>
    <property type="match status" value="1"/>
</dbReference>
<keyword evidence="6" id="KW-0788">Thiol protease</keyword>
<dbReference type="EMBL" id="ML975244">
    <property type="protein sequence ID" value="KAF1839591.1"/>
    <property type="molecule type" value="Genomic_DNA"/>
</dbReference>
<dbReference type="EC" id="3.4.19.12" evidence="2"/>